<dbReference type="GeneID" id="108848775"/>
<keyword evidence="2" id="KW-1185">Reference proteome</keyword>
<dbReference type="SUPFAM" id="SSF50475">
    <property type="entry name" value="FMN-binding split barrel"/>
    <property type="match status" value="1"/>
</dbReference>
<evidence type="ECO:0000313" key="3">
    <source>
        <dbReference type="RefSeq" id="XP_018477713.1"/>
    </source>
</evidence>
<accession>A0A6J0N140</accession>
<feature type="region of interest" description="Disordered" evidence="1">
    <location>
        <begin position="203"/>
        <end position="223"/>
    </location>
</feature>
<dbReference type="RefSeq" id="XP_018477713.1">
    <property type="nucleotide sequence ID" value="XM_018622211.2"/>
</dbReference>
<name>A0A6J0N140_RAPSA</name>
<dbReference type="AlphaFoldDB" id="A0A6J0N140"/>
<sequence length="472" mass="53466">MAVRLFSSTALLQYRHVHNTEEEGSCFAPRRVFHPHRLKPIAPRSGLLKCNSDYFTRKCLRKNRTQAIAEYLGSASDPKKPSYHPSEDIRAYVPENPGDSRLPPAETARTIIEVNKKGTLMLSGLLGIGLHENILWPDIPYVTDQHGNIYFQVRENEDIMQTVVTSDNNYVQVIVGFDTMEMIKDMELSTPSGIGFEIEEMEDGITEVDDENKREEDEDKDDEEWVAVLEDGDDDYVSDSDESLGDWANLETMRTCHPMYFARRIAEVASKDPLNWMEKPSAGLAIQGLLSRVFVKDHSDISDPKSDKKKEGEKSEEKVDESEILQLENSRNAISYYRLEMNKIQLITAQGHQTQVEVEDVRKAQPDAIALAPDGIVSRLEEDGDNKLTEALKSLCWRHNGIQAEEVKLIGIDSLGFDLRLCSGMQIETLRFAFLTRATSVHSAEGQLRELLFASIPHKPQKPKQTSPKESW</sequence>
<evidence type="ECO:0000256" key="1">
    <source>
        <dbReference type="SAM" id="MobiDB-lite"/>
    </source>
</evidence>
<feature type="region of interest" description="Disordered" evidence="1">
    <location>
        <begin position="299"/>
        <end position="322"/>
    </location>
</feature>
<reference evidence="3" key="2">
    <citation type="submission" date="2025-08" db="UniProtKB">
        <authorList>
            <consortium name="RefSeq"/>
        </authorList>
    </citation>
    <scope>IDENTIFICATION</scope>
    <source>
        <tissue evidence="3">Leaf</tissue>
    </source>
</reference>
<organism evidence="2 3">
    <name type="scientific">Raphanus sativus</name>
    <name type="common">Radish</name>
    <name type="synonym">Raphanus raphanistrum var. sativus</name>
    <dbReference type="NCBI Taxonomy" id="3726"/>
    <lineage>
        <taxon>Eukaryota</taxon>
        <taxon>Viridiplantae</taxon>
        <taxon>Streptophyta</taxon>
        <taxon>Embryophyta</taxon>
        <taxon>Tracheophyta</taxon>
        <taxon>Spermatophyta</taxon>
        <taxon>Magnoliopsida</taxon>
        <taxon>eudicotyledons</taxon>
        <taxon>Gunneridae</taxon>
        <taxon>Pentapetalae</taxon>
        <taxon>rosids</taxon>
        <taxon>malvids</taxon>
        <taxon>Brassicales</taxon>
        <taxon>Brassicaceae</taxon>
        <taxon>Brassiceae</taxon>
        <taxon>Raphanus</taxon>
    </lineage>
</organism>
<dbReference type="InterPro" id="IPR037119">
    <property type="entry name" value="Haem_oxidase_HugZ-like_sf"/>
</dbReference>
<feature type="compositionally biased region" description="Basic and acidic residues" evidence="1">
    <location>
        <begin position="77"/>
        <end position="90"/>
    </location>
</feature>
<feature type="region of interest" description="Disordered" evidence="1">
    <location>
        <begin position="75"/>
        <end position="103"/>
    </location>
</feature>
<dbReference type="PANTHER" id="PTHR13343">
    <property type="entry name" value="CREG1 PROTEIN"/>
    <property type="match status" value="1"/>
</dbReference>
<evidence type="ECO:0000313" key="2">
    <source>
        <dbReference type="Proteomes" id="UP000504610"/>
    </source>
</evidence>
<reference evidence="2" key="1">
    <citation type="journal article" date="2019" name="Database">
        <title>The radish genome database (RadishGD): an integrated information resource for radish genomics.</title>
        <authorList>
            <person name="Yu H.J."/>
            <person name="Baek S."/>
            <person name="Lee Y.J."/>
            <person name="Cho A."/>
            <person name="Mun J.H."/>
        </authorList>
    </citation>
    <scope>NUCLEOTIDE SEQUENCE [LARGE SCALE GENOMIC DNA]</scope>
    <source>
        <strain evidence="2">cv. WK10039</strain>
    </source>
</reference>
<dbReference type="Proteomes" id="UP000504610">
    <property type="component" value="Chromosome 4"/>
</dbReference>
<gene>
    <name evidence="3" type="primary">LOC108848775</name>
</gene>
<protein>
    <submittedName>
        <fullName evidence="3">LOW QUALITY PROTEIN: uncharacterized protein At3g49140</fullName>
    </submittedName>
</protein>
<dbReference type="KEGG" id="rsz:108848775"/>
<dbReference type="Gene3D" id="3.20.180.10">
    <property type="entry name" value="PNP-oxidase-like"/>
    <property type="match status" value="1"/>
</dbReference>
<dbReference type="OrthoDB" id="1070053at2759"/>
<dbReference type="PANTHER" id="PTHR13343:SF28">
    <property type="entry name" value="PENTATRICOPEPTIDE REPEAT (PPR) SUPERFAMILY PROTEIN"/>
    <property type="match status" value="1"/>
</dbReference>
<proteinExistence type="predicted"/>
<feature type="compositionally biased region" description="Basic and acidic residues" evidence="1">
    <location>
        <begin position="299"/>
        <end position="317"/>
    </location>
</feature>